<comment type="caution">
    <text evidence="2">The sequence shown here is derived from an EMBL/GenBank/DDBJ whole genome shotgun (WGS) entry which is preliminary data.</text>
</comment>
<feature type="domain" description="Chemotaxis receptor methyltransferase CheR N-terminal" evidence="1">
    <location>
        <begin position="7"/>
        <end position="54"/>
    </location>
</feature>
<dbReference type="InterPro" id="IPR022641">
    <property type="entry name" value="CheR_N"/>
</dbReference>
<dbReference type="Pfam" id="PF03705">
    <property type="entry name" value="CheR_N"/>
    <property type="match status" value="1"/>
</dbReference>
<feature type="non-terminal residue" evidence="2">
    <location>
        <position position="65"/>
    </location>
</feature>
<dbReference type="EMBL" id="DQWQ01000076">
    <property type="protein sequence ID" value="HDD35500.1"/>
    <property type="molecule type" value="Genomic_DNA"/>
</dbReference>
<name>A0A7V0IA30_DESA2</name>
<dbReference type="SUPFAM" id="SSF47757">
    <property type="entry name" value="Chemotaxis receptor methyltransferase CheR, N-terminal domain"/>
    <property type="match status" value="1"/>
</dbReference>
<dbReference type="AlphaFoldDB" id="A0A7V0IA30"/>
<dbReference type="InterPro" id="IPR036804">
    <property type="entry name" value="CheR_N_sf"/>
</dbReference>
<sequence length="65" mass="7689">MLTQETFCQVTNLIYKYSGVKLEEKKKYLVEHRVTEHMRELGLSSLKDYVLELKLNPNCLRDLVS</sequence>
<dbReference type="Gene3D" id="1.10.155.10">
    <property type="entry name" value="Chemotaxis receptor methyltransferase CheR, N-terminal domain"/>
    <property type="match status" value="1"/>
</dbReference>
<proteinExistence type="predicted"/>
<reference evidence="2" key="1">
    <citation type="journal article" date="2020" name="mSystems">
        <title>Genome- and Community-Level Interaction Insights into Carbon Utilization and Element Cycling Functions of Hydrothermarchaeota in Hydrothermal Sediment.</title>
        <authorList>
            <person name="Zhou Z."/>
            <person name="Liu Y."/>
            <person name="Xu W."/>
            <person name="Pan J."/>
            <person name="Luo Z.H."/>
            <person name="Li M."/>
        </authorList>
    </citation>
    <scope>NUCLEOTIDE SEQUENCE [LARGE SCALE GENOMIC DNA]</scope>
    <source>
        <strain evidence="2">HyVt-113</strain>
    </source>
</reference>
<evidence type="ECO:0000313" key="2">
    <source>
        <dbReference type="EMBL" id="HDD35500.1"/>
    </source>
</evidence>
<protein>
    <recommendedName>
        <fullName evidence="1">Chemotaxis receptor methyltransferase CheR N-terminal domain-containing protein</fullName>
    </recommendedName>
</protein>
<accession>A0A7V0IA30</accession>
<organism evidence="2">
    <name type="scientific">Desulfofervidus auxilii</name>
    <dbReference type="NCBI Taxonomy" id="1621989"/>
    <lineage>
        <taxon>Bacteria</taxon>
        <taxon>Pseudomonadati</taxon>
        <taxon>Thermodesulfobacteriota</taxon>
        <taxon>Candidatus Desulfofervidia</taxon>
        <taxon>Candidatus Desulfofervidales</taxon>
        <taxon>Candidatus Desulfofervidaceae</taxon>
        <taxon>Candidatus Desulfofervidus</taxon>
    </lineage>
</organism>
<dbReference type="Proteomes" id="UP000885706">
    <property type="component" value="Unassembled WGS sequence"/>
</dbReference>
<evidence type="ECO:0000259" key="1">
    <source>
        <dbReference type="Pfam" id="PF03705"/>
    </source>
</evidence>
<gene>
    <name evidence="2" type="ORF">ENF30_01730</name>
</gene>